<feature type="transmembrane region" description="Helical" evidence="13">
    <location>
        <begin position="457"/>
        <end position="476"/>
    </location>
</feature>
<dbReference type="InterPro" id="IPR038377">
    <property type="entry name" value="Na/Glc_symporter_sf"/>
</dbReference>
<proteinExistence type="inferred from homology"/>
<dbReference type="AlphaFoldDB" id="A0AAC9I6Q3"/>
<keyword evidence="12" id="KW-0175">Coiled coil</keyword>
<accession>A0AAC9I6Q3</accession>
<organism evidence="14 15">
    <name type="scientific">Flavobacterium gilvum</name>
    <dbReference type="NCBI Taxonomy" id="1492737"/>
    <lineage>
        <taxon>Bacteria</taxon>
        <taxon>Pseudomonadati</taxon>
        <taxon>Bacteroidota</taxon>
        <taxon>Flavobacteriia</taxon>
        <taxon>Flavobacteriales</taxon>
        <taxon>Flavobacteriaceae</taxon>
        <taxon>Flavobacterium</taxon>
    </lineage>
</organism>
<name>A0AAC9I6Q3_9FLAO</name>
<protein>
    <submittedName>
        <fullName evidence="14">Sodium:solute symporter</fullName>
    </submittedName>
</protein>
<feature type="transmembrane region" description="Helical" evidence="13">
    <location>
        <begin position="511"/>
        <end position="530"/>
    </location>
</feature>
<keyword evidence="15" id="KW-1185">Reference proteome</keyword>
<dbReference type="GO" id="GO:0006814">
    <property type="term" value="P:sodium ion transport"/>
    <property type="evidence" value="ECO:0007669"/>
    <property type="project" value="UniProtKB-KW"/>
</dbReference>
<dbReference type="InterPro" id="IPR001734">
    <property type="entry name" value="Na/solute_symporter"/>
</dbReference>
<feature type="transmembrane region" description="Helical" evidence="13">
    <location>
        <begin position="542"/>
        <end position="561"/>
    </location>
</feature>
<comment type="subcellular location">
    <subcellularLocation>
        <location evidence="1">Cell membrane</location>
        <topology evidence="1">Multi-pass membrane protein</topology>
    </subcellularLocation>
</comment>
<gene>
    <name evidence="14" type="ORF">EM308_12975</name>
</gene>
<dbReference type="Gene3D" id="1.20.1730.10">
    <property type="entry name" value="Sodium/glucose cotransporter"/>
    <property type="match status" value="1"/>
</dbReference>
<evidence type="ECO:0000256" key="1">
    <source>
        <dbReference type="ARBA" id="ARBA00004651"/>
    </source>
</evidence>
<feature type="coiled-coil region" evidence="12">
    <location>
        <begin position="308"/>
        <end position="342"/>
    </location>
</feature>
<evidence type="ECO:0000256" key="7">
    <source>
        <dbReference type="ARBA" id="ARBA00023053"/>
    </source>
</evidence>
<feature type="transmembrane region" description="Helical" evidence="13">
    <location>
        <begin position="117"/>
        <end position="138"/>
    </location>
</feature>
<evidence type="ECO:0000256" key="10">
    <source>
        <dbReference type="ARBA" id="ARBA00023201"/>
    </source>
</evidence>
<evidence type="ECO:0000256" key="5">
    <source>
        <dbReference type="ARBA" id="ARBA00022692"/>
    </source>
</evidence>
<sequence>MQLFDWIVLIATLLFIVIYGAWKTRGSKNVDDYILDNNTTPWFTVGLSVMATQASAITFLSTPGQAFHDGMGFVQFYFGLPIAMVVICLTFIPIYHKYKVYTAYEYLEKRFDLKTRSLAAILFLVQRGLGTGITIYAPSIILSALLGWNLTYTNIIIGILVIIYTFSGGTKAVNVTQKQQMFVILTGMMITFFLIFDYLPNDMTFDNALHIAGANQKMNIVNFSFDLDEKYTFWSGITGGFFLALAYFGTDQSQVGRYLSGKSVKESQMGLIMNGFLKVPMQFLILLTGVMVFVFFQFNVTPLNFNPNNKIIVENSKYKTEYQNLQKELDQLSENEKVINLLYIDQLNQDYDNPTLRKGLVDLAIKEKELRAKAKEIITKADSKAETNDKDYVFFYFILHYLPKGLIGLLLAVIISAAMSSTASGLTALASTTAIDIYKRNIKEEKDEKHYLNASKLFTLMWGIIAIAFACIATLFENLIQLVNIIGSIFYGTVLGIFLVGFYTKKIQGKSIYYSAIISQIAIFIIYYFTNFIYPSGAEKLGYLWLNFIGALLTIILSYLLQISVFKSEEELTTLVDNSIT</sequence>
<feature type="transmembrane region" description="Helical" evidence="13">
    <location>
        <begin position="482"/>
        <end position="504"/>
    </location>
</feature>
<evidence type="ECO:0000256" key="11">
    <source>
        <dbReference type="RuleBase" id="RU362091"/>
    </source>
</evidence>
<keyword evidence="10" id="KW-0739">Sodium transport</keyword>
<feature type="transmembrane region" description="Helical" evidence="13">
    <location>
        <begin position="6"/>
        <end position="22"/>
    </location>
</feature>
<feature type="transmembrane region" description="Helical" evidence="13">
    <location>
        <begin position="271"/>
        <end position="296"/>
    </location>
</feature>
<keyword evidence="9 13" id="KW-0472">Membrane</keyword>
<keyword evidence="6 13" id="KW-1133">Transmembrane helix</keyword>
<evidence type="ECO:0000256" key="4">
    <source>
        <dbReference type="ARBA" id="ARBA00022475"/>
    </source>
</evidence>
<dbReference type="EMBL" id="CP017479">
    <property type="protein sequence ID" value="AOW10341.1"/>
    <property type="molecule type" value="Genomic_DNA"/>
</dbReference>
<dbReference type="Pfam" id="PF00474">
    <property type="entry name" value="SSF"/>
    <property type="match status" value="2"/>
</dbReference>
<dbReference type="PANTHER" id="PTHR42985">
    <property type="entry name" value="SODIUM-COUPLED MONOCARBOXYLATE TRANSPORTER"/>
    <property type="match status" value="1"/>
</dbReference>
<evidence type="ECO:0000256" key="8">
    <source>
        <dbReference type="ARBA" id="ARBA00023065"/>
    </source>
</evidence>
<evidence type="ECO:0000256" key="9">
    <source>
        <dbReference type="ARBA" id="ARBA00023136"/>
    </source>
</evidence>
<dbReference type="RefSeq" id="WP_035636162.1">
    <property type="nucleotide sequence ID" value="NZ_CP017479.1"/>
</dbReference>
<evidence type="ECO:0000256" key="2">
    <source>
        <dbReference type="ARBA" id="ARBA00006434"/>
    </source>
</evidence>
<dbReference type="Proteomes" id="UP000175968">
    <property type="component" value="Chromosome"/>
</dbReference>
<evidence type="ECO:0000256" key="13">
    <source>
        <dbReference type="SAM" id="Phobius"/>
    </source>
</evidence>
<dbReference type="GO" id="GO:0005886">
    <property type="term" value="C:plasma membrane"/>
    <property type="evidence" value="ECO:0007669"/>
    <property type="project" value="UniProtKB-SubCell"/>
</dbReference>
<feature type="transmembrane region" description="Helical" evidence="13">
    <location>
        <begin position="42"/>
        <end position="62"/>
    </location>
</feature>
<keyword evidence="3" id="KW-0813">Transport</keyword>
<keyword evidence="4" id="KW-1003">Cell membrane</keyword>
<dbReference type="KEGG" id="fgl:EM308_12975"/>
<feature type="transmembrane region" description="Helical" evidence="13">
    <location>
        <begin position="181"/>
        <end position="199"/>
    </location>
</feature>
<comment type="similarity">
    <text evidence="2 11">Belongs to the sodium:solute symporter (SSF) (TC 2.A.21) family.</text>
</comment>
<keyword evidence="5 13" id="KW-0812">Transmembrane</keyword>
<feature type="transmembrane region" description="Helical" evidence="13">
    <location>
        <begin position="74"/>
        <end position="96"/>
    </location>
</feature>
<feature type="transmembrane region" description="Helical" evidence="13">
    <location>
        <begin position="231"/>
        <end position="250"/>
    </location>
</feature>
<evidence type="ECO:0000313" key="14">
    <source>
        <dbReference type="EMBL" id="AOW10341.1"/>
    </source>
</evidence>
<keyword evidence="8" id="KW-0406">Ion transport</keyword>
<dbReference type="PANTHER" id="PTHR42985:SF47">
    <property type="entry name" value="INTEGRAL MEMBRANE TRANSPORT PROTEIN"/>
    <property type="match status" value="1"/>
</dbReference>
<evidence type="ECO:0000256" key="3">
    <source>
        <dbReference type="ARBA" id="ARBA00022448"/>
    </source>
</evidence>
<dbReference type="InterPro" id="IPR051163">
    <property type="entry name" value="Sodium:Solute_Symporter_SSF"/>
</dbReference>
<dbReference type="GO" id="GO:0015293">
    <property type="term" value="F:symporter activity"/>
    <property type="evidence" value="ECO:0007669"/>
    <property type="project" value="TreeGrafter"/>
</dbReference>
<evidence type="ECO:0000256" key="12">
    <source>
        <dbReference type="SAM" id="Coils"/>
    </source>
</evidence>
<dbReference type="CDD" id="cd11494">
    <property type="entry name" value="SLC5sbd_NIS-like_u2"/>
    <property type="match status" value="1"/>
</dbReference>
<dbReference type="PROSITE" id="PS50283">
    <property type="entry name" value="NA_SOLUT_SYMP_3"/>
    <property type="match status" value="1"/>
</dbReference>
<keyword evidence="7" id="KW-0915">Sodium</keyword>
<feature type="transmembrane region" description="Helical" evidence="13">
    <location>
        <begin position="150"/>
        <end position="169"/>
    </location>
</feature>
<evidence type="ECO:0000256" key="6">
    <source>
        <dbReference type="ARBA" id="ARBA00022989"/>
    </source>
</evidence>
<evidence type="ECO:0000313" key="15">
    <source>
        <dbReference type="Proteomes" id="UP000175968"/>
    </source>
</evidence>
<reference evidence="14 15" key="1">
    <citation type="submission" date="2016-10" db="EMBL/GenBank/DDBJ databases">
        <title>Flavobacterium gilvum sp. nov., isolated from stream water.</title>
        <authorList>
            <person name="Shin S.-K."/>
            <person name="Cho Y.-J."/>
            <person name="Yi H."/>
        </authorList>
    </citation>
    <scope>NUCLEOTIDE SEQUENCE [LARGE SCALE GENOMIC DNA]</scope>
    <source>
        <strain evidence="14 15">EM1308</strain>
    </source>
</reference>